<dbReference type="KEGG" id="cyu:UCYN_12740"/>
<organism evidence="10">
    <name type="scientific">Atelocyanobacterium thalassa (isolate ALOHA)</name>
    <dbReference type="NCBI Taxonomy" id="1453429"/>
    <lineage>
        <taxon>Bacteria</taxon>
        <taxon>Bacillati</taxon>
        <taxon>Cyanobacteriota</taxon>
        <taxon>Cyanophyceae</taxon>
        <taxon>Oscillatoriophycideae</taxon>
        <taxon>Chroococcales</taxon>
        <taxon>Aphanothecaceae</taxon>
        <taxon>Candidatus Atelocyanobacterium</taxon>
        <taxon>Candidatus Atelocyanobacterium thalassae</taxon>
    </lineage>
</organism>
<keyword evidence="5 8" id="KW-1133">Transmembrane helix</keyword>
<dbReference type="PANTHER" id="PTHR30558">
    <property type="entry name" value="EXBD MEMBRANE COMPONENT OF PMF-DRIVEN MACROMOLECULE IMPORT SYSTEM"/>
    <property type="match status" value="1"/>
</dbReference>
<dbReference type="Pfam" id="PF02472">
    <property type="entry name" value="ExbD"/>
    <property type="match status" value="1"/>
</dbReference>
<evidence type="ECO:0000256" key="1">
    <source>
        <dbReference type="ARBA" id="ARBA00004162"/>
    </source>
</evidence>
<evidence type="ECO:0000256" key="8">
    <source>
        <dbReference type="SAM" id="Phobius"/>
    </source>
</evidence>
<evidence type="ECO:0000256" key="3">
    <source>
        <dbReference type="ARBA" id="ARBA00022475"/>
    </source>
</evidence>
<keyword evidence="7" id="KW-0813">Transport</keyword>
<gene>
    <name evidence="9" type="ordered locus">UCYN_12740</name>
</gene>
<dbReference type="PANTHER" id="PTHR30558:SF3">
    <property type="entry name" value="BIOPOLYMER TRANSPORT PROTEIN EXBD-RELATED"/>
    <property type="match status" value="1"/>
</dbReference>
<dbReference type="Gene3D" id="3.30.420.270">
    <property type="match status" value="1"/>
</dbReference>
<keyword evidence="4 7" id="KW-0812">Transmembrane</keyword>
<evidence type="ECO:0000256" key="7">
    <source>
        <dbReference type="RuleBase" id="RU003879"/>
    </source>
</evidence>
<dbReference type="GO" id="GO:0015031">
    <property type="term" value="P:protein transport"/>
    <property type="evidence" value="ECO:0007669"/>
    <property type="project" value="UniProtKB-KW"/>
</dbReference>
<protein>
    <submittedName>
        <fullName evidence="9">Biopolymer transport protein</fullName>
    </submittedName>
</protein>
<dbReference type="InterPro" id="IPR003400">
    <property type="entry name" value="ExbD"/>
</dbReference>
<comment type="subcellular location">
    <subcellularLocation>
        <location evidence="1">Cell membrane</location>
        <topology evidence="1">Single-pass membrane protein</topology>
    </subcellularLocation>
    <subcellularLocation>
        <location evidence="7">Cell membrane</location>
        <topology evidence="7">Single-pass type II membrane protein</topology>
    </subcellularLocation>
</comment>
<feature type="transmembrane region" description="Helical" evidence="8">
    <location>
        <begin position="40"/>
        <end position="61"/>
    </location>
</feature>
<evidence type="ECO:0000313" key="10">
    <source>
        <dbReference type="Proteomes" id="UP000001405"/>
    </source>
</evidence>
<keyword evidence="6 8" id="KW-0472">Membrane</keyword>
<dbReference type="GO" id="GO:0022857">
    <property type="term" value="F:transmembrane transporter activity"/>
    <property type="evidence" value="ECO:0007669"/>
    <property type="project" value="InterPro"/>
</dbReference>
<proteinExistence type="inferred from homology"/>
<dbReference type="Proteomes" id="UP000001405">
    <property type="component" value="Chromosome"/>
</dbReference>
<dbReference type="PATRIC" id="fig|713887.8.peg.1202"/>
<dbReference type="STRING" id="1453429.UCYN_12740"/>
<evidence type="ECO:0000256" key="4">
    <source>
        <dbReference type="ARBA" id="ARBA00022692"/>
    </source>
</evidence>
<evidence type="ECO:0000256" key="5">
    <source>
        <dbReference type="ARBA" id="ARBA00022989"/>
    </source>
</evidence>
<dbReference type="AlphaFoldDB" id="D3ER40"/>
<keyword evidence="10" id="KW-1185">Reference proteome</keyword>
<keyword evidence="7" id="KW-0653">Protein transport</keyword>
<dbReference type="GO" id="GO:0005886">
    <property type="term" value="C:plasma membrane"/>
    <property type="evidence" value="ECO:0007669"/>
    <property type="project" value="UniProtKB-SubCell"/>
</dbReference>
<accession>D3ER40</accession>
<evidence type="ECO:0000256" key="2">
    <source>
        <dbReference type="ARBA" id="ARBA00005811"/>
    </source>
</evidence>
<evidence type="ECO:0000256" key="6">
    <source>
        <dbReference type="ARBA" id="ARBA00023136"/>
    </source>
</evidence>
<reference evidence="9 10" key="1">
    <citation type="journal article" date="2010" name="Nature">
        <title>Metabolic streamlining in an open-ocean nitrogen-fixing cyanobacterium.</title>
        <authorList>
            <person name="Tripp H.J."/>
            <person name="Bench S.R."/>
            <person name="Turk K.A."/>
            <person name="Foster R.A."/>
            <person name="Desany B.A."/>
            <person name="Niazi F."/>
            <person name="Affourtit J.P."/>
            <person name="Zehr J.P."/>
        </authorList>
    </citation>
    <scope>NUCLEOTIDE SEQUENCE [LARGE SCALE GENOMIC DNA]</scope>
    <source>
        <strain evidence="10">ALOHA</strain>
    </source>
</reference>
<evidence type="ECO:0000313" key="9">
    <source>
        <dbReference type="EMBL" id="ADB95940.1"/>
    </source>
</evidence>
<dbReference type="EMBL" id="CP001842">
    <property type="protein sequence ID" value="ADB95940.1"/>
    <property type="molecule type" value="Genomic_DNA"/>
</dbReference>
<comment type="similarity">
    <text evidence="2 7">Belongs to the ExbD/TolR family.</text>
</comment>
<name>D3ER40_ATETH</name>
<dbReference type="HOGENOM" id="CLU_085305_3_2_3"/>
<keyword evidence="3" id="KW-1003">Cell membrane</keyword>
<sequence>MRITMNNKNRLIKKYNSRVNSHSLKSKLSSSQEQEVRIDILPMIDVIFCILTFFILGIVGLSRQQSINLDLPQASSAKPQVQKMMTVNLNSSNKLYIDTKPVTHNQLFNSIKNYRELNPEGLVVLRASKKSSYNQVVQVLDILKEVGEDNVALATSFKEKEIFMNKDKSLPNTNFSNPIKNVR</sequence>